<accession>A0AAV0ET71</accession>
<comment type="caution">
    <text evidence="2">The sequence shown here is derived from an EMBL/GenBank/DDBJ whole genome shotgun (WGS) entry which is preliminary data.</text>
</comment>
<evidence type="ECO:0000313" key="2">
    <source>
        <dbReference type="EMBL" id="CAH9126329.1"/>
    </source>
</evidence>
<keyword evidence="3" id="KW-1185">Reference proteome</keyword>
<dbReference type="PANTHER" id="PTHR47871:SF2">
    <property type="entry name" value="OS03G0221300 PROTEIN"/>
    <property type="match status" value="1"/>
</dbReference>
<dbReference type="AlphaFoldDB" id="A0AAV0ET71"/>
<proteinExistence type="predicted"/>
<dbReference type="EMBL" id="CAMAPF010000942">
    <property type="protein sequence ID" value="CAH9126329.1"/>
    <property type="molecule type" value="Genomic_DNA"/>
</dbReference>
<dbReference type="Proteomes" id="UP001152523">
    <property type="component" value="Unassembled WGS sequence"/>
</dbReference>
<feature type="region of interest" description="Disordered" evidence="1">
    <location>
        <begin position="9"/>
        <end position="44"/>
    </location>
</feature>
<name>A0AAV0ET71_9ASTE</name>
<gene>
    <name evidence="2" type="ORF">CEPIT_LOCUS27454</name>
</gene>
<reference evidence="2" key="1">
    <citation type="submission" date="2022-07" db="EMBL/GenBank/DDBJ databases">
        <authorList>
            <person name="Macas J."/>
            <person name="Novak P."/>
            <person name="Neumann P."/>
        </authorList>
    </citation>
    <scope>NUCLEOTIDE SEQUENCE</scope>
</reference>
<dbReference type="PANTHER" id="PTHR47871">
    <property type="entry name" value="NAC DOMAIN-CONTAINING PROTEIN 8"/>
    <property type="match status" value="1"/>
</dbReference>
<evidence type="ECO:0000256" key="1">
    <source>
        <dbReference type="SAM" id="MobiDB-lite"/>
    </source>
</evidence>
<sequence length="834" mass="93202">MNVVELVHSKTASTGQDAVPVNGSLKKQGREMGRISAPSDAPIKSEDESLEALWPEQQEGVPLKQRLKLLLTSSRTLKSEAEIAVVSEPPHNIYARSYSNHFYSQEEKVGCLEVQQNDTGKGDESMCQLIADNNIISGKVDAANSLQQMSPSHLAVITKVSDANLRKKCIKFSSGADMETPEKNEIPSDFLDDLDFVVLKERQRMLLSRRAPSFERKTMEDNSLEISSFSEDDLINEGTGVRKGNDEPRDRDFQMAGGHSKTYDLLNFRDHGLTDSCPNEYSLNQATSQRVQGNGFLCSLKKVLSDQGNDLLLKKVLSEHESSHELDLPSDSLGTDIVDVKVEPLSSTELDTRGKHATDNPLYISPFPIKGEETPYELDHKSLRERLELFSGNVNAIWSSGGDAISASLIKIVPPMINHAVPDRVQGNDLLGSLKKVHSEHESSHELDLPSDSLCADIVEVKVEPLESIELDTRGKHAKDNPLYNFSLPVKREEVPYDSSIDELDHMSLRERLQLFSRNANAICSSGGDGIAVSLIKTVPAMVEPTPISSATAKPVKIQISRKRRKTATDSVELAMEEDAPGLLKALLEKGVAVHEIKLYGEPESNEPLDDLSTEDSFAELEEIIIKLFSRHHSLLKLPAMHSLKGEKASYCLACLFSLVEQAQHLRLRKWPVEWGWCRDLQSFIFVFERHNRIVLERPEYGYATYFFELVGSIPIQWQIRRLITAMKLTSCSRVSLIENRAILVGEDVSEGEARVLVGYGWTPNTGLGSMLNYCDRVVHDRKQQERDSSEWRTKIGKMLIDGYNRGRIVPIELPGSLAKYNVADDTNVKLELY</sequence>
<organism evidence="2 3">
    <name type="scientific">Cuscuta epithymum</name>
    <dbReference type="NCBI Taxonomy" id="186058"/>
    <lineage>
        <taxon>Eukaryota</taxon>
        <taxon>Viridiplantae</taxon>
        <taxon>Streptophyta</taxon>
        <taxon>Embryophyta</taxon>
        <taxon>Tracheophyta</taxon>
        <taxon>Spermatophyta</taxon>
        <taxon>Magnoliopsida</taxon>
        <taxon>eudicotyledons</taxon>
        <taxon>Gunneridae</taxon>
        <taxon>Pentapetalae</taxon>
        <taxon>asterids</taxon>
        <taxon>lamiids</taxon>
        <taxon>Solanales</taxon>
        <taxon>Convolvulaceae</taxon>
        <taxon>Cuscuteae</taxon>
        <taxon>Cuscuta</taxon>
        <taxon>Cuscuta subgen. Cuscuta</taxon>
    </lineage>
</organism>
<evidence type="ECO:0000313" key="3">
    <source>
        <dbReference type="Proteomes" id="UP001152523"/>
    </source>
</evidence>
<protein>
    <submittedName>
        <fullName evidence="2">Uncharacterized protein</fullName>
    </submittedName>
</protein>